<dbReference type="InterPro" id="IPR035992">
    <property type="entry name" value="Ricin_B-like_lectins"/>
</dbReference>
<dbReference type="PROSITE" id="PS50231">
    <property type="entry name" value="RICIN_B_LECTIN"/>
    <property type="match status" value="1"/>
</dbReference>
<dbReference type="OrthoDB" id="175424at2"/>
<evidence type="ECO:0000313" key="3">
    <source>
        <dbReference type="Proteomes" id="UP000215145"/>
    </source>
</evidence>
<dbReference type="SUPFAM" id="SSF50370">
    <property type="entry name" value="Ricin B-like lectins"/>
    <property type="match status" value="1"/>
</dbReference>
<dbReference type="AlphaFoldDB" id="A0A229P1U4"/>
<sequence length="768" mass="82173">MNKIRFTPSASISSRLWSRTAFYSFPTQALTFPPSLNIQYQLASIPFPFCQSLISHLRRFVMASIIQTLIDDALAAHQSEVTIPPGTYLLTQTTVINGVTDFTVIADDCFFVMTNFNRVFNINNCVNLTIQGVTMNYDPLPFTQGVVIASDPVALTIKVQIDQGYPVQAYSARIIIFDPFVMKQKEGVNLFSGHVTFDPVLPNTLDITNVSSGISVGDWATLSTSPAVPHSIAVTGCTSTVWRNCTLHTSTGFGYIEGSGVCGTLMDNFHIVPGPKPAGAIVPPLLSTILDAIQYNNIQIGPTLQNCVIQSAGDDSFSIQTPDYMAVLNASGTSEYIAFRSAPLPLPAGDTLCQFFAEPATIVSATLVPFGSFPIPPAIAAAIASAQPGDPYDINKNAIYLIVFTDVPAFGVGDFVFNPRFSGSGFVFRNNTIYSQGRGMLLKAINGLIENNMFTAATQCIVVNPEGNANTQSGCSQNLTITGNYFLRSGYHHLNFDSDEAGSVCFSAANVTGAKAFNGMLIENNIFDSVQGLNLQIINCEDFQVNDNNFLNTHCNGNGFQGGSSNIDQTTVVFIRNSDSVSFQGNVIDLIGSYGSIPIVISTGVTNVTGLPGGLKLLNKINIPIDTTKTYAIINRNSNKALQTSMGGVTDGTHIVQQTFNSAVASQHWQFIVNGFNFNILHVASGKYLDISGESIVSGATADIFTPNGSLSQIWAFANQGGGFFKIKNVNSGLNLNMQGNGTGNGVLLVQLPDGVSQVQSFSIVEVP</sequence>
<protein>
    <recommendedName>
        <fullName evidence="1">Ricin B lectin domain-containing protein</fullName>
    </recommendedName>
</protein>
<reference evidence="2 3" key="1">
    <citation type="submission" date="2017-07" db="EMBL/GenBank/DDBJ databases">
        <title>Paenibacillus herberti R33 genome sequencing and assembly.</title>
        <authorList>
            <person name="Su W."/>
        </authorList>
    </citation>
    <scope>NUCLEOTIDE SEQUENCE [LARGE SCALE GENOMIC DNA]</scope>
    <source>
        <strain evidence="2 3">R33</strain>
    </source>
</reference>
<dbReference type="EMBL" id="NMUQ01000001">
    <property type="protein sequence ID" value="OXM15899.1"/>
    <property type="molecule type" value="Genomic_DNA"/>
</dbReference>
<dbReference type="InterPro" id="IPR011050">
    <property type="entry name" value="Pectin_lyase_fold/virulence"/>
</dbReference>
<evidence type="ECO:0000313" key="2">
    <source>
        <dbReference type="EMBL" id="OXM15899.1"/>
    </source>
</evidence>
<accession>A0A229P1U4</accession>
<feature type="domain" description="Ricin B lectin" evidence="1">
    <location>
        <begin position="666"/>
        <end position="751"/>
    </location>
</feature>
<dbReference type="SMART" id="SM00710">
    <property type="entry name" value="PbH1"/>
    <property type="match status" value="6"/>
</dbReference>
<proteinExistence type="predicted"/>
<comment type="caution">
    <text evidence="2">The sequence shown here is derived from an EMBL/GenBank/DDBJ whole genome shotgun (WGS) entry which is preliminary data.</text>
</comment>
<dbReference type="Pfam" id="PF14200">
    <property type="entry name" value="RicinB_lectin_2"/>
    <property type="match status" value="1"/>
</dbReference>
<gene>
    <name evidence="2" type="ORF">CGZ75_04085</name>
</gene>
<dbReference type="SUPFAM" id="SSF51126">
    <property type="entry name" value="Pectin lyase-like"/>
    <property type="match status" value="1"/>
</dbReference>
<keyword evidence="3" id="KW-1185">Reference proteome</keyword>
<dbReference type="InterPro" id="IPR012334">
    <property type="entry name" value="Pectin_lyas_fold"/>
</dbReference>
<dbReference type="InterPro" id="IPR000772">
    <property type="entry name" value="Ricin_B_lectin"/>
</dbReference>
<evidence type="ECO:0000259" key="1">
    <source>
        <dbReference type="Pfam" id="PF14200"/>
    </source>
</evidence>
<name>A0A229P1U4_9BACL</name>
<organism evidence="2 3">
    <name type="scientific">Paenibacillus herberti</name>
    <dbReference type="NCBI Taxonomy" id="1619309"/>
    <lineage>
        <taxon>Bacteria</taxon>
        <taxon>Bacillati</taxon>
        <taxon>Bacillota</taxon>
        <taxon>Bacilli</taxon>
        <taxon>Bacillales</taxon>
        <taxon>Paenibacillaceae</taxon>
        <taxon>Paenibacillus</taxon>
    </lineage>
</organism>
<dbReference type="InterPro" id="IPR006626">
    <property type="entry name" value="PbH1"/>
</dbReference>
<dbReference type="Proteomes" id="UP000215145">
    <property type="component" value="Unassembled WGS sequence"/>
</dbReference>
<dbReference type="Gene3D" id="2.160.20.10">
    <property type="entry name" value="Single-stranded right-handed beta-helix, Pectin lyase-like"/>
    <property type="match status" value="1"/>
</dbReference>
<dbReference type="Gene3D" id="2.80.10.50">
    <property type="match status" value="1"/>
</dbReference>